<dbReference type="SMART" id="SM00091">
    <property type="entry name" value="PAS"/>
    <property type="match status" value="2"/>
</dbReference>
<evidence type="ECO:0000313" key="12">
    <source>
        <dbReference type="Proteomes" id="UP000199068"/>
    </source>
</evidence>
<dbReference type="SUPFAM" id="SSF55874">
    <property type="entry name" value="ATPase domain of HSP90 chaperone/DNA topoisomerase II/histidine kinase"/>
    <property type="match status" value="1"/>
</dbReference>
<keyword evidence="12" id="KW-1185">Reference proteome</keyword>
<dbReference type="InterPro" id="IPR003661">
    <property type="entry name" value="HisK_dim/P_dom"/>
</dbReference>
<evidence type="ECO:0000313" key="11">
    <source>
        <dbReference type="EMBL" id="SDL30956.1"/>
    </source>
</evidence>
<organism evidence="11 12">
    <name type="scientific">Romboutsia lituseburensis DSM 797</name>
    <dbReference type="NCBI Taxonomy" id="1121325"/>
    <lineage>
        <taxon>Bacteria</taxon>
        <taxon>Bacillati</taxon>
        <taxon>Bacillota</taxon>
        <taxon>Clostridia</taxon>
        <taxon>Peptostreptococcales</taxon>
        <taxon>Peptostreptococcaceae</taxon>
        <taxon>Romboutsia</taxon>
    </lineage>
</organism>
<dbReference type="SUPFAM" id="SSF55785">
    <property type="entry name" value="PYP-like sensor domain (PAS domain)"/>
    <property type="match status" value="2"/>
</dbReference>
<dbReference type="Pfam" id="PF08448">
    <property type="entry name" value="PAS_4"/>
    <property type="match status" value="1"/>
</dbReference>
<dbReference type="InterPro" id="IPR003594">
    <property type="entry name" value="HATPase_dom"/>
</dbReference>
<evidence type="ECO:0000259" key="9">
    <source>
        <dbReference type="PROSITE" id="PS50112"/>
    </source>
</evidence>
<dbReference type="PROSITE" id="PS50109">
    <property type="entry name" value="HIS_KIN"/>
    <property type="match status" value="1"/>
</dbReference>
<comment type="catalytic activity">
    <reaction evidence="1">
        <text>ATP + protein L-histidine = ADP + protein N-phospho-L-histidine.</text>
        <dbReference type="EC" id="2.7.13.3"/>
    </reaction>
</comment>
<dbReference type="CDD" id="cd00082">
    <property type="entry name" value="HisKA"/>
    <property type="match status" value="1"/>
</dbReference>
<dbReference type="PRINTS" id="PR00344">
    <property type="entry name" value="BCTRLSENSOR"/>
</dbReference>
<feature type="domain" description="PAC" evidence="10">
    <location>
        <begin position="323"/>
        <end position="374"/>
    </location>
</feature>
<keyword evidence="5" id="KW-0808">Transferase</keyword>
<dbReference type="InterPro" id="IPR005467">
    <property type="entry name" value="His_kinase_dom"/>
</dbReference>
<evidence type="ECO:0000256" key="2">
    <source>
        <dbReference type="ARBA" id="ARBA00004370"/>
    </source>
</evidence>
<accession>A0A1G9J0Z9</accession>
<feature type="domain" description="Histidine kinase" evidence="8">
    <location>
        <begin position="382"/>
        <end position="603"/>
    </location>
</feature>
<dbReference type="SMART" id="SM00387">
    <property type="entry name" value="HATPase_c"/>
    <property type="match status" value="1"/>
</dbReference>
<dbReference type="PROSITE" id="PS50112">
    <property type="entry name" value="PAS"/>
    <property type="match status" value="1"/>
</dbReference>
<dbReference type="InterPro" id="IPR000700">
    <property type="entry name" value="PAS-assoc_C"/>
</dbReference>
<evidence type="ECO:0000256" key="7">
    <source>
        <dbReference type="ARBA" id="ARBA00023012"/>
    </source>
</evidence>
<evidence type="ECO:0000256" key="5">
    <source>
        <dbReference type="ARBA" id="ARBA00022679"/>
    </source>
</evidence>
<dbReference type="PANTHER" id="PTHR43547">
    <property type="entry name" value="TWO-COMPONENT HISTIDINE KINASE"/>
    <property type="match status" value="1"/>
</dbReference>
<dbReference type="Gene3D" id="1.10.287.130">
    <property type="match status" value="1"/>
</dbReference>
<dbReference type="Gene3D" id="3.30.450.20">
    <property type="entry name" value="PAS domain"/>
    <property type="match status" value="2"/>
</dbReference>
<dbReference type="EMBL" id="FNGW01000001">
    <property type="protein sequence ID" value="SDL30956.1"/>
    <property type="molecule type" value="Genomic_DNA"/>
</dbReference>
<evidence type="ECO:0000256" key="4">
    <source>
        <dbReference type="ARBA" id="ARBA00022553"/>
    </source>
</evidence>
<name>A0A1G9J0Z9_9FIRM</name>
<dbReference type="AlphaFoldDB" id="A0A1G9J0Z9"/>
<dbReference type="Proteomes" id="UP000199068">
    <property type="component" value="Unassembled WGS sequence"/>
</dbReference>
<dbReference type="SMART" id="SM00388">
    <property type="entry name" value="HisKA"/>
    <property type="match status" value="1"/>
</dbReference>
<dbReference type="Pfam" id="PF00512">
    <property type="entry name" value="HisKA"/>
    <property type="match status" value="1"/>
</dbReference>
<dbReference type="RefSeq" id="WP_092722436.1">
    <property type="nucleotide sequence ID" value="NZ_FNGW01000001.1"/>
</dbReference>
<dbReference type="InterPro" id="IPR013655">
    <property type="entry name" value="PAS_fold_3"/>
</dbReference>
<gene>
    <name evidence="11" type="ORF">SAMN04515677_101456</name>
</gene>
<keyword evidence="6" id="KW-0418">Kinase</keyword>
<evidence type="ECO:0000259" key="8">
    <source>
        <dbReference type="PROSITE" id="PS50109"/>
    </source>
</evidence>
<evidence type="ECO:0000256" key="3">
    <source>
        <dbReference type="ARBA" id="ARBA00012438"/>
    </source>
</evidence>
<dbReference type="SUPFAM" id="SSF47384">
    <property type="entry name" value="Homodimeric domain of signal transducing histidine kinase"/>
    <property type="match status" value="1"/>
</dbReference>
<dbReference type="Pfam" id="PF08447">
    <property type="entry name" value="PAS_3"/>
    <property type="match status" value="1"/>
</dbReference>
<dbReference type="STRING" id="1121325.SAMN04515677_101456"/>
<dbReference type="InterPro" id="IPR036097">
    <property type="entry name" value="HisK_dim/P_sf"/>
</dbReference>
<dbReference type="InterPro" id="IPR036890">
    <property type="entry name" value="HATPase_C_sf"/>
</dbReference>
<comment type="subcellular location">
    <subcellularLocation>
        <location evidence="2">Membrane</location>
    </subcellularLocation>
</comment>
<dbReference type="Pfam" id="PF02518">
    <property type="entry name" value="HATPase_c"/>
    <property type="match status" value="1"/>
</dbReference>
<dbReference type="CDD" id="cd00130">
    <property type="entry name" value="PAS"/>
    <property type="match status" value="1"/>
</dbReference>
<dbReference type="PROSITE" id="PS50113">
    <property type="entry name" value="PAC"/>
    <property type="match status" value="1"/>
</dbReference>
<protein>
    <recommendedName>
        <fullName evidence="3">histidine kinase</fullName>
        <ecNumber evidence="3">2.7.13.3</ecNumber>
    </recommendedName>
</protein>
<evidence type="ECO:0000259" key="10">
    <source>
        <dbReference type="PROSITE" id="PS50113"/>
    </source>
</evidence>
<proteinExistence type="predicted"/>
<dbReference type="InterPro" id="IPR035965">
    <property type="entry name" value="PAS-like_dom_sf"/>
</dbReference>
<dbReference type="InterPro" id="IPR000014">
    <property type="entry name" value="PAS"/>
</dbReference>
<dbReference type="NCBIfam" id="TIGR00229">
    <property type="entry name" value="sensory_box"/>
    <property type="match status" value="1"/>
</dbReference>
<dbReference type="EC" id="2.7.13.3" evidence="3"/>
<dbReference type="GO" id="GO:0000155">
    <property type="term" value="F:phosphorelay sensor kinase activity"/>
    <property type="evidence" value="ECO:0007669"/>
    <property type="project" value="InterPro"/>
</dbReference>
<dbReference type="Gene3D" id="3.30.565.10">
    <property type="entry name" value="Histidine kinase-like ATPase, C-terminal domain"/>
    <property type="match status" value="1"/>
</dbReference>
<dbReference type="GO" id="GO:0016020">
    <property type="term" value="C:membrane"/>
    <property type="evidence" value="ECO:0007669"/>
    <property type="project" value="UniProtKB-SubCell"/>
</dbReference>
<sequence>MKNLIFKEVVEDSPLAYFLLKCIKNNNNEYIDAILIDGNRSFSHLINSKLNDIKNCYLSDLMDQKSFKEIDFNKSFKFAIKNKKSISISYCSNLDKYLNSEIYYSGDDDIFLIRCSEVLNNQINFAKILQNSPFSFWIKDKDGKYLEVNKKFEERCKKPYSEIIGHSDCDIWPIKYAKKYKIQDNNVMKDKKIYHFQETILGLHELNKKSSSVYDITKWPCFDVNNNVIGTIGMAIEMIHDIKLRESLLKNEENFTDIARYSEDVFILADNEKALYVSPSFYKIFGQEPKKLYKDANDWFDYYHPDDITEEDLSIDFEDTFEFVKRVKPINSKDDKWVWVKSSPIKDERGNMIKRIVIICDVTKKRKMNLELESLRMDFFANISHELRTPLNVIFSALQLLKLKSSSLAGEELEYVCRYLGIIEQNGYRLLKLVNNLIDCTKIDAGYLEYKPQNFDIINFVENICMSVCEFVNQNDMNLIFDTDTEEKIVAFDLDMMERIILNLLSNAIKFNSKNGKIEVNITCDECVNISIKDSGIGIAEDKIGSIFGRFEQLSSKKLHNKEGSGIGLSLVKSLVDIHGGKITASSKINEGTTFTVSIPSVLVEKKSNTRTYNALNDCSKVNRMNVEFSDIYF</sequence>
<dbReference type="InterPro" id="IPR013656">
    <property type="entry name" value="PAS_4"/>
</dbReference>
<keyword evidence="4" id="KW-0597">Phosphoprotein</keyword>
<reference evidence="11 12" key="1">
    <citation type="submission" date="2016-10" db="EMBL/GenBank/DDBJ databases">
        <authorList>
            <person name="de Groot N.N."/>
        </authorList>
    </citation>
    <scope>NUCLEOTIDE SEQUENCE [LARGE SCALE GENOMIC DNA]</scope>
    <source>
        <strain evidence="11 12">DSM 797</strain>
    </source>
</reference>
<keyword evidence="7" id="KW-0902">Two-component regulatory system</keyword>
<dbReference type="FunFam" id="3.30.565.10:FF:000006">
    <property type="entry name" value="Sensor histidine kinase WalK"/>
    <property type="match status" value="1"/>
</dbReference>
<evidence type="ECO:0000256" key="6">
    <source>
        <dbReference type="ARBA" id="ARBA00022777"/>
    </source>
</evidence>
<feature type="domain" description="PAS" evidence="9">
    <location>
        <begin position="251"/>
        <end position="307"/>
    </location>
</feature>
<dbReference type="InterPro" id="IPR004358">
    <property type="entry name" value="Sig_transdc_His_kin-like_C"/>
</dbReference>
<evidence type="ECO:0000256" key="1">
    <source>
        <dbReference type="ARBA" id="ARBA00000085"/>
    </source>
</evidence>
<dbReference type="PANTHER" id="PTHR43547:SF2">
    <property type="entry name" value="HYBRID SIGNAL TRANSDUCTION HISTIDINE KINASE C"/>
    <property type="match status" value="1"/>
</dbReference>